<dbReference type="eggNOG" id="ENOG5032DAB">
    <property type="taxonomic scope" value="Bacteria"/>
</dbReference>
<dbReference type="HOGENOM" id="CLU_205332_0_0_6"/>
<reference evidence="1 2" key="1">
    <citation type="journal article" date="2005" name="Nat. Biotechnol.">
        <title>Complete genome sequence of the plant commensal Pseudomonas fluorescens Pf-5.</title>
        <authorList>
            <person name="Paulsen I.T."/>
            <person name="Press C.M."/>
            <person name="Ravel J."/>
            <person name="Kobayashi D.Y."/>
            <person name="Myers G.S."/>
            <person name="Mavrodi D.V."/>
            <person name="DeBoy R.T."/>
            <person name="Seshadri R."/>
            <person name="Ren Q."/>
            <person name="Madupu R."/>
            <person name="Dodson R.J."/>
            <person name="Durkin A.S."/>
            <person name="Brinkac L.M."/>
            <person name="Daugherty S.C."/>
            <person name="Sullivan S.A."/>
            <person name="Rosovitz M.J."/>
            <person name="Gwinn M.L."/>
            <person name="Zhou L."/>
            <person name="Schneider D.J."/>
            <person name="Cartinhour S.W."/>
            <person name="Nelson W.C."/>
            <person name="Weidman J."/>
            <person name="Watkins K."/>
            <person name="Tran K."/>
            <person name="Khouri H."/>
            <person name="Pierson E.A."/>
            <person name="Pierson L.S.III."/>
            <person name="Thomashow L.S."/>
            <person name="Loper J.E."/>
        </authorList>
    </citation>
    <scope>NUCLEOTIDE SEQUENCE [LARGE SCALE GENOMIC DNA]</scope>
    <source>
        <strain evidence="2">ATCC BAA-477 / NRRL B-23932 / Pf-5</strain>
    </source>
</reference>
<name>Q4KA48_PSEF5</name>
<dbReference type="EMBL" id="CP000076">
    <property type="protein sequence ID" value="AAY93049.1"/>
    <property type="molecule type" value="Genomic_DNA"/>
</dbReference>
<dbReference type="KEGG" id="pfl:PFL_3784"/>
<dbReference type="STRING" id="220664.PFL_3784"/>
<dbReference type="AlphaFoldDB" id="Q4KA48"/>
<dbReference type="Proteomes" id="UP000008540">
    <property type="component" value="Chromosome"/>
</dbReference>
<organism evidence="1 2">
    <name type="scientific">Pseudomonas fluorescens (strain ATCC BAA-477 / NRRL B-23932 / Pf-5)</name>
    <dbReference type="NCBI Taxonomy" id="220664"/>
    <lineage>
        <taxon>Bacteria</taxon>
        <taxon>Pseudomonadati</taxon>
        <taxon>Pseudomonadota</taxon>
        <taxon>Gammaproteobacteria</taxon>
        <taxon>Pseudomonadales</taxon>
        <taxon>Pseudomonadaceae</taxon>
        <taxon>Pseudomonas</taxon>
    </lineage>
</organism>
<accession>Q4KA48</accession>
<evidence type="ECO:0008006" key="3">
    <source>
        <dbReference type="Google" id="ProtNLM"/>
    </source>
</evidence>
<sequence>MRVLSPHILIDQALEGVADPNSQSDIDVLVQSLITRLFTDGAITTDEFTHYCKRLMEACHRRKEAE</sequence>
<evidence type="ECO:0000313" key="1">
    <source>
        <dbReference type="EMBL" id="AAY93049.1"/>
    </source>
</evidence>
<proteinExistence type="predicted"/>
<protein>
    <recommendedName>
        <fullName evidence="3">Prophage PssSM-02</fullName>
    </recommendedName>
</protein>
<gene>
    <name evidence="1" type="ordered locus">PFL_3784</name>
</gene>
<evidence type="ECO:0000313" key="2">
    <source>
        <dbReference type="Proteomes" id="UP000008540"/>
    </source>
</evidence>